<comment type="similarity">
    <text evidence="4">Belongs to the DASH complex SPC19 family.</text>
</comment>
<sequence>MANPLASCVSSLRSTNALLSSSISILDSGVNDFPRLAKVLQTTRHFELLAEPTLQSAQSALLASLTPELTSLLTRVENHLDKLARREQALIARTELLEGRIGEGRASGGARARSSVGMSGEGSREALRLKQLRGKKERLSYAVERLVLQAQQRERQLRMSVAAQ</sequence>
<evidence type="ECO:0000256" key="7">
    <source>
        <dbReference type="ARBA" id="ARBA00022490"/>
    </source>
</evidence>
<evidence type="ECO:0000256" key="11">
    <source>
        <dbReference type="ARBA" id="ARBA00023328"/>
    </source>
</evidence>
<dbReference type="Proteomes" id="UP001166286">
    <property type="component" value="Unassembled WGS sequence"/>
</dbReference>
<dbReference type="GO" id="GO:0042729">
    <property type="term" value="C:DASH complex"/>
    <property type="evidence" value="ECO:0007669"/>
    <property type="project" value="InterPro"/>
</dbReference>
<keyword evidence="10" id="KW-0539">Nucleus</keyword>
<keyword evidence="9" id="KW-0206">Cytoskeleton</keyword>
<keyword evidence="14" id="KW-1185">Reference proteome</keyword>
<evidence type="ECO:0000256" key="9">
    <source>
        <dbReference type="ARBA" id="ARBA00023212"/>
    </source>
</evidence>
<evidence type="ECO:0000256" key="8">
    <source>
        <dbReference type="ARBA" id="ARBA00022838"/>
    </source>
</evidence>
<evidence type="ECO:0000256" key="10">
    <source>
        <dbReference type="ARBA" id="ARBA00023242"/>
    </source>
</evidence>
<dbReference type="InterPro" id="IPR013251">
    <property type="entry name" value="DASH_Spc19"/>
</dbReference>
<proteinExistence type="inferred from homology"/>
<accession>A0AA39QVP4</accession>
<evidence type="ECO:0000256" key="4">
    <source>
        <dbReference type="ARBA" id="ARBA00008952"/>
    </source>
</evidence>
<keyword evidence="7" id="KW-0963">Cytoplasm</keyword>
<evidence type="ECO:0000256" key="2">
    <source>
        <dbReference type="ARBA" id="ARBA00004186"/>
    </source>
</evidence>
<keyword evidence="11" id="KW-0137">Centromere</keyword>
<evidence type="ECO:0000256" key="5">
    <source>
        <dbReference type="ARBA" id="ARBA00016329"/>
    </source>
</evidence>
<reference evidence="13" key="1">
    <citation type="submission" date="2023-03" db="EMBL/GenBank/DDBJ databases">
        <title>Complete genome of Cladonia borealis.</title>
        <authorList>
            <person name="Park H."/>
        </authorList>
    </citation>
    <scope>NUCLEOTIDE SEQUENCE</scope>
    <source>
        <strain evidence="13">ANT050790</strain>
    </source>
</reference>
<gene>
    <name evidence="13" type="ORF">JMJ35_007486</name>
</gene>
<evidence type="ECO:0000256" key="1">
    <source>
        <dbReference type="ARBA" id="ARBA00004123"/>
    </source>
</evidence>
<comment type="subcellular location">
    <subcellularLocation>
        <location evidence="3">Chromosome</location>
        <location evidence="3">Centromere</location>
        <location evidence="3">Kinetochore</location>
    </subcellularLocation>
    <subcellularLocation>
        <location evidence="2">Cytoplasm</location>
        <location evidence="2">Cytoskeleton</location>
        <location evidence="2">Spindle</location>
    </subcellularLocation>
    <subcellularLocation>
        <location evidence="1">Nucleus</location>
    </subcellularLocation>
</comment>
<dbReference type="AlphaFoldDB" id="A0AA39QVP4"/>
<evidence type="ECO:0000256" key="6">
    <source>
        <dbReference type="ARBA" id="ARBA00022454"/>
    </source>
</evidence>
<keyword evidence="6" id="KW-0158">Chromosome</keyword>
<dbReference type="PANTHER" id="PTHR28262:SF1">
    <property type="entry name" value="DASH COMPLEX SUBUNIT SPC19"/>
    <property type="match status" value="1"/>
</dbReference>
<organism evidence="13 14">
    <name type="scientific">Cladonia borealis</name>
    <dbReference type="NCBI Taxonomy" id="184061"/>
    <lineage>
        <taxon>Eukaryota</taxon>
        <taxon>Fungi</taxon>
        <taxon>Dikarya</taxon>
        <taxon>Ascomycota</taxon>
        <taxon>Pezizomycotina</taxon>
        <taxon>Lecanoromycetes</taxon>
        <taxon>OSLEUM clade</taxon>
        <taxon>Lecanoromycetidae</taxon>
        <taxon>Lecanorales</taxon>
        <taxon>Lecanorineae</taxon>
        <taxon>Cladoniaceae</taxon>
        <taxon>Cladonia</taxon>
    </lineage>
</organism>
<keyword evidence="8" id="KW-0995">Kinetochore</keyword>
<dbReference type="Pfam" id="PF08287">
    <property type="entry name" value="DASH_Spc19"/>
    <property type="match status" value="1"/>
</dbReference>
<name>A0AA39QVP4_9LECA</name>
<dbReference type="GO" id="GO:0005876">
    <property type="term" value="C:spindle microtubule"/>
    <property type="evidence" value="ECO:0007669"/>
    <property type="project" value="InterPro"/>
</dbReference>
<comment type="caution">
    <text evidence="13">The sequence shown here is derived from an EMBL/GenBank/DDBJ whole genome shotgun (WGS) entry which is preliminary data.</text>
</comment>
<dbReference type="GO" id="GO:0008608">
    <property type="term" value="P:attachment of spindle microtubules to kinetochore"/>
    <property type="evidence" value="ECO:0007669"/>
    <property type="project" value="InterPro"/>
</dbReference>
<evidence type="ECO:0000256" key="12">
    <source>
        <dbReference type="ARBA" id="ARBA00032583"/>
    </source>
</evidence>
<protein>
    <recommendedName>
        <fullName evidence="5">DASH complex subunit SPC19</fullName>
    </recommendedName>
    <alternativeName>
        <fullName evidence="12">Outer kinetochore protein SPC19</fullName>
    </alternativeName>
</protein>
<dbReference type="PANTHER" id="PTHR28262">
    <property type="entry name" value="DASH COMPLEX SUBUNIT SPC19"/>
    <property type="match status" value="1"/>
</dbReference>
<evidence type="ECO:0000313" key="14">
    <source>
        <dbReference type="Proteomes" id="UP001166286"/>
    </source>
</evidence>
<evidence type="ECO:0000256" key="3">
    <source>
        <dbReference type="ARBA" id="ARBA00004629"/>
    </source>
</evidence>
<evidence type="ECO:0000313" key="13">
    <source>
        <dbReference type="EMBL" id="KAK0510092.1"/>
    </source>
</evidence>
<dbReference type="EMBL" id="JAFEKC020000017">
    <property type="protein sequence ID" value="KAK0510092.1"/>
    <property type="molecule type" value="Genomic_DNA"/>
</dbReference>